<dbReference type="AlphaFoldDB" id="A0A6A7C082"/>
<organism evidence="1 2">
    <name type="scientific">Piedraia hortae CBS 480.64</name>
    <dbReference type="NCBI Taxonomy" id="1314780"/>
    <lineage>
        <taxon>Eukaryota</taxon>
        <taxon>Fungi</taxon>
        <taxon>Dikarya</taxon>
        <taxon>Ascomycota</taxon>
        <taxon>Pezizomycotina</taxon>
        <taxon>Dothideomycetes</taxon>
        <taxon>Dothideomycetidae</taxon>
        <taxon>Capnodiales</taxon>
        <taxon>Piedraiaceae</taxon>
        <taxon>Piedraia</taxon>
    </lineage>
</organism>
<dbReference type="OrthoDB" id="3001700at2759"/>
<feature type="non-terminal residue" evidence="1">
    <location>
        <position position="1"/>
    </location>
</feature>
<proteinExistence type="predicted"/>
<reference evidence="1" key="1">
    <citation type="journal article" date="2020" name="Stud. Mycol.">
        <title>101 Dothideomycetes genomes: a test case for predicting lifestyles and emergence of pathogens.</title>
        <authorList>
            <person name="Haridas S."/>
            <person name="Albert R."/>
            <person name="Binder M."/>
            <person name="Bloem J."/>
            <person name="Labutti K."/>
            <person name="Salamov A."/>
            <person name="Andreopoulos B."/>
            <person name="Baker S."/>
            <person name="Barry K."/>
            <person name="Bills G."/>
            <person name="Bluhm B."/>
            <person name="Cannon C."/>
            <person name="Castanera R."/>
            <person name="Culley D."/>
            <person name="Daum C."/>
            <person name="Ezra D."/>
            <person name="Gonzalez J."/>
            <person name="Henrissat B."/>
            <person name="Kuo A."/>
            <person name="Liang C."/>
            <person name="Lipzen A."/>
            <person name="Lutzoni F."/>
            <person name="Magnuson J."/>
            <person name="Mondo S."/>
            <person name="Nolan M."/>
            <person name="Ohm R."/>
            <person name="Pangilinan J."/>
            <person name="Park H.-J."/>
            <person name="Ramirez L."/>
            <person name="Alfaro M."/>
            <person name="Sun H."/>
            <person name="Tritt A."/>
            <person name="Yoshinaga Y."/>
            <person name="Zwiers L.-H."/>
            <person name="Turgeon B."/>
            <person name="Goodwin S."/>
            <person name="Spatafora J."/>
            <person name="Crous P."/>
            <person name="Grigoriev I."/>
        </authorList>
    </citation>
    <scope>NUCLEOTIDE SEQUENCE</scope>
    <source>
        <strain evidence="1">CBS 480.64</strain>
    </source>
</reference>
<name>A0A6A7C082_9PEZI</name>
<dbReference type="Proteomes" id="UP000799421">
    <property type="component" value="Unassembled WGS sequence"/>
</dbReference>
<protein>
    <submittedName>
        <fullName evidence="1">Uncharacterized protein</fullName>
    </submittedName>
</protein>
<keyword evidence="2" id="KW-1185">Reference proteome</keyword>
<evidence type="ECO:0000313" key="1">
    <source>
        <dbReference type="EMBL" id="KAF2860793.1"/>
    </source>
</evidence>
<feature type="non-terminal residue" evidence="1">
    <location>
        <position position="141"/>
    </location>
</feature>
<sequence length="141" mass="14630">KSYVESLKETYNSTYERWMPYIEDLYLKYFTNENKTSYAVKDAADRPTGVQPIDKATSSVGDLVGGQMGKGGAFENVGDAVGEEGVNRMERGGKGDDGSYLGSMGSGVASGVDSVGSGVANTVKGAGGYVGGLMGGGKEEE</sequence>
<gene>
    <name evidence="1" type="ORF">K470DRAFT_207202</name>
</gene>
<evidence type="ECO:0000313" key="2">
    <source>
        <dbReference type="Proteomes" id="UP000799421"/>
    </source>
</evidence>
<dbReference type="EMBL" id="MU005978">
    <property type="protein sequence ID" value="KAF2860793.1"/>
    <property type="molecule type" value="Genomic_DNA"/>
</dbReference>
<accession>A0A6A7C082</accession>